<gene>
    <name evidence="2 4" type="ORF">BDZ99DRAFT_166798</name>
</gene>
<reference evidence="2 4" key="1">
    <citation type="journal article" date="2020" name="Stud. Mycol.">
        <title>101 Dothideomycetes genomes: a test case for predicting lifestyles and emergence of pathogens.</title>
        <authorList>
            <person name="Haridas S."/>
            <person name="Albert R."/>
            <person name="Binder M."/>
            <person name="Bloem J."/>
            <person name="Labutti K."/>
            <person name="Salamov A."/>
            <person name="Andreopoulos B."/>
            <person name="Baker S."/>
            <person name="Barry K."/>
            <person name="Bills G."/>
            <person name="Bluhm B."/>
            <person name="Cannon C."/>
            <person name="Castanera R."/>
            <person name="Culley D."/>
            <person name="Daum C."/>
            <person name="Ezra D."/>
            <person name="Gonzalez J."/>
            <person name="Henrissat B."/>
            <person name="Kuo A."/>
            <person name="Liang C."/>
            <person name="Lipzen A."/>
            <person name="Lutzoni F."/>
            <person name="Magnuson J."/>
            <person name="Mondo S."/>
            <person name="Nolan M."/>
            <person name="Ohm R."/>
            <person name="Pangilinan J."/>
            <person name="Park H.-J."/>
            <person name="Ramirez L."/>
            <person name="Alfaro M."/>
            <person name="Sun H."/>
            <person name="Tritt A."/>
            <person name="Yoshinaga Y."/>
            <person name="Zwiers L.-H."/>
            <person name="Turgeon B."/>
            <person name="Goodwin S."/>
            <person name="Spatafora J."/>
            <person name="Crous P."/>
            <person name="Grigoriev I."/>
        </authorList>
    </citation>
    <scope>NUCLEOTIDE SEQUENCE</scope>
    <source>
        <strain evidence="2 4">CBS 304.34</strain>
    </source>
</reference>
<dbReference type="AlphaFoldDB" id="A0A6A6Y5Q1"/>
<dbReference type="GeneID" id="54453817"/>
<feature type="compositionally biased region" description="Basic and acidic residues" evidence="1">
    <location>
        <begin position="225"/>
        <end position="251"/>
    </location>
</feature>
<protein>
    <submittedName>
        <fullName evidence="2 4">Uncharacterized protein</fullName>
    </submittedName>
</protein>
<feature type="region of interest" description="Disordered" evidence="1">
    <location>
        <begin position="1"/>
        <end position="264"/>
    </location>
</feature>
<feature type="compositionally biased region" description="Basic and acidic residues" evidence="1">
    <location>
        <begin position="182"/>
        <end position="198"/>
    </location>
</feature>
<feature type="compositionally biased region" description="Basic and acidic residues" evidence="1">
    <location>
        <begin position="30"/>
        <end position="54"/>
    </location>
</feature>
<reference evidence="4" key="2">
    <citation type="submission" date="2020-04" db="EMBL/GenBank/DDBJ databases">
        <authorList>
            <consortium name="NCBI Genome Project"/>
        </authorList>
    </citation>
    <scope>NUCLEOTIDE SEQUENCE</scope>
    <source>
        <strain evidence="4">CBS 304.34</strain>
    </source>
</reference>
<feature type="compositionally biased region" description="Basic and acidic residues" evidence="1">
    <location>
        <begin position="111"/>
        <end position="131"/>
    </location>
</feature>
<name>A0A6A6Y5Q1_9PEZI</name>
<dbReference type="EMBL" id="MU003717">
    <property type="protein sequence ID" value="KAF2803555.1"/>
    <property type="molecule type" value="Genomic_DNA"/>
</dbReference>
<sequence>MNPRAPQDLEPGEVEEHDQSQRYDVISETYGRDDTADARCEGQSRADRERDCEIGRSASRRARQTDTSRARRQHDTYRRGDSADTRYEGRGRDGRDSNRTSERRRSRSSHRRDTSRAPPYRRDSVRTESRPRTPIRGYRGEQQDYSRKSRRFSGPSDRHYEPPGTPRRGESPAGRRRSSASMERRDRYRPNNNRDIERSHRRKYRHEMDSYRPGENTAEKRRRRPEGDSYRPDEGAADVPDAKRIAADQDRTGAASGEAEMADLKDGLRRGYTGCQDLSKDLESLISECTVDEELRRKLEVLRESVISLAEDLHID</sequence>
<proteinExistence type="predicted"/>
<evidence type="ECO:0000256" key="1">
    <source>
        <dbReference type="SAM" id="MobiDB-lite"/>
    </source>
</evidence>
<reference evidence="4" key="3">
    <citation type="submission" date="2025-04" db="UniProtKB">
        <authorList>
            <consortium name="RefSeq"/>
        </authorList>
    </citation>
    <scope>IDENTIFICATION</scope>
    <source>
        <strain evidence="4">CBS 304.34</strain>
    </source>
</reference>
<dbReference type="RefSeq" id="XP_033570519.1">
    <property type="nucleotide sequence ID" value="XM_033712924.1"/>
</dbReference>
<organism evidence="2">
    <name type="scientific">Mytilinidion resinicola</name>
    <dbReference type="NCBI Taxonomy" id="574789"/>
    <lineage>
        <taxon>Eukaryota</taxon>
        <taxon>Fungi</taxon>
        <taxon>Dikarya</taxon>
        <taxon>Ascomycota</taxon>
        <taxon>Pezizomycotina</taxon>
        <taxon>Dothideomycetes</taxon>
        <taxon>Pleosporomycetidae</taxon>
        <taxon>Mytilinidiales</taxon>
        <taxon>Mytilinidiaceae</taxon>
        <taxon>Mytilinidion</taxon>
    </lineage>
</organism>
<keyword evidence="3" id="KW-1185">Reference proteome</keyword>
<evidence type="ECO:0000313" key="3">
    <source>
        <dbReference type="Proteomes" id="UP000504636"/>
    </source>
</evidence>
<evidence type="ECO:0000313" key="4">
    <source>
        <dbReference type="RefSeq" id="XP_033570519.1"/>
    </source>
</evidence>
<feature type="compositionally biased region" description="Basic and acidic residues" evidence="1">
    <location>
        <begin position="63"/>
        <end position="103"/>
    </location>
</feature>
<accession>A0A6A6Y5Q1</accession>
<evidence type="ECO:0000313" key="2">
    <source>
        <dbReference type="EMBL" id="KAF2803555.1"/>
    </source>
</evidence>
<feature type="compositionally biased region" description="Basic and acidic residues" evidence="1">
    <location>
        <begin position="138"/>
        <end position="147"/>
    </location>
</feature>
<dbReference type="Proteomes" id="UP000504636">
    <property type="component" value="Unplaced"/>
</dbReference>